<dbReference type="PANTHER" id="PTHR30486:SF6">
    <property type="entry name" value="TYPE IV PILUS RETRACTATION ATPASE PILT"/>
    <property type="match status" value="1"/>
</dbReference>
<dbReference type="InterPro" id="IPR001482">
    <property type="entry name" value="T2SS/T4SS_dom"/>
</dbReference>
<evidence type="ECO:0000313" key="5">
    <source>
        <dbReference type="Proteomes" id="UP000195137"/>
    </source>
</evidence>
<proteinExistence type="inferred from homology"/>
<evidence type="ECO:0000256" key="2">
    <source>
        <dbReference type="SAM" id="Coils"/>
    </source>
</evidence>
<dbReference type="OrthoDB" id="33500at2157"/>
<dbReference type="Proteomes" id="UP000195137">
    <property type="component" value="Unassembled WGS sequence"/>
</dbReference>
<keyword evidence="5" id="KW-1185">Reference proteome</keyword>
<dbReference type="Pfam" id="PF00437">
    <property type="entry name" value="T2SSE"/>
    <property type="match status" value="1"/>
</dbReference>
<evidence type="ECO:0000256" key="1">
    <source>
        <dbReference type="ARBA" id="ARBA00006611"/>
    </source>
</evidence>
<feature type="domain" description="Bacterial type II secretion system protein E" evidence="3">
    <location>
        <begin position="179"/>
        <end position="451"/>
    </location>
</feature>
<sequence length="560" mass="65882">MKKMKRWIDKMENRYSNNGEKNVQYPKLNEINNVAVEKELVTRRTSIDPSLQNLHHNPLRWFEDKEIINGYRNIIDTYWLERGFSRCIIYEHLDEMDLKYVVIEPQLTEEEKEITQTIFRKLKNQILKNEITTDQEKRKKILYKHLKDVCRKIDKQIDQTRFLKIYYYIKNQVFGFDVIEPLMQDRYLEDISCNGSDIPIYVYHQKHGNLKTNIQIEPKKLEKLVMTIAQRSDRQINFARPTAEATLPDGSRAQLSLGKEVTLRGSTFTIRKFPEQPITPTDLVAWETLSPEILAYLWLLSENGKNIMVVGGTATGKTTTLNAITLFIPTNSKVVTIEDTHELRLPFENWIPSITKKSQTKDIEDIDMYDLLRSSLRQRPEYIIVGEVRGDEAISLFQAMSTGHTSFSTLHASSVEKAVRRLENPPINVPKNMIPALDIIMVQSLQKIEDKKYRRVLEIQEIGEYNPDFDAIMTNLLYKWDNTRKKFKRKSRPINLKNISEEQGISYGELEEELNTRKKLIEKMVEKDIRSYRQVVKTIKKYEKDKETLLETLNINQKKR</sequence>
<reference evidence="4 5" key="1">
    <citation type="submission" date="2016-12" db="EMBL/GenBank/DDBJ databases">
        <title>Discovery of methanogenic haloarchaea.</title>
        <authorList>
            <person name="Sorokin D.Y."/>
            <person name="Makarova K.S."/>
            <person name="Abbas B."/>
            <person name="Ferrer M."/>
            <person name="Golyshin P.N."/>
        </authorList>
    </citation>
    <scope>NUCLEOTIDE SEQUENCE [LARGE SCALE GENOMIC DNA]</scope>
    <source>
        <strain evidence="4">AMET1</strain>
    </source>
</reference>
<evidence type="ECO:0000313" key="4">
    <source>
        <dbReference type="EMBL" id="OUJ19456.1"/>
    </source>
</evidence>
<dbReference type="GO" id="GO:0016887">
    <property type="term" value="F:ATP hydrolysis activity"/>
    <property type="evidence" value="ECO:0007669"/>
    <property type="project" value="InterPro"/>
</dbReference>
<keyword evidence="2" id="KW-0175">Coiled coil</keyword>
<dbReference type="RefSeq" id="WP_086636554.1">
    <property type="nucleotide sequence ID" value="NZ_MRZU01000002.1"/>
</dbReference>
<protein>
    <submittedName>
        <fullName evidence="4">ATPase involved in archaellum/pili biosynthesis FlaI</fullName>
    </submittedName>
</protein>
<feature type="coiled-coil region" evidence="2">
    <location>
        <begin position="507"/>
        <end position="559"/>
    </location>
</feature>
<dbReference type="EMBL" id="MRZU01000002">
    <property type="protein sequence ID" value="OUJ19456.1"/>
    <property type="molecule type" value="Genomic_DNA"/>
</dbReference>
<dbReference type="AlphaFoldDB" id="A0A1Y3GJ86"/>
<accession>A0A1Y3GJ86</accession>
<evidence type="ECO:0000259" key="3">
    <source>
        <dbReference type="Pfam" id="PF00437"/>
    </source>
</evidence>
<dbReference type="InterPro" id="IPR027417">
    <property type="entry name" value="P-loop_NTPase"/>
</dbReference>
<dbReference type="Gene3D" id="3.30.450.380">
    <property type="match status" value="1"/>
</dbReference>
<name>A0A1Y3GJ86_9EURY</name>
<comment type="similarity">
    <text evidence="1">Belongs to the GSP E family.</text>
</comment>
<comment type="caution">
    <text evidence="4">The sequence shown here is derived from an EMBL/GenBank/DDBJ whole genome shotgun (WGS) entry which is preliminary data.</text>
</comment>
<dbReference type="InterPro" id="IPR050921">
    <property type="entry name" value="T4SS_GSP_E_ATPase"/>
</dbReference>
<dbReference type="CDD" id="cd01130">
    <property type="entry name" value="VirB11-like_ATPase"/>
    <property type="match status" value="1"/>
</dbReference>
<organism evidence="4 5">
    <name type="scientific">Methanonatronarchaeum thermophilum</name>
    <dbReference type="NCBI Taxonomy" id="1927129"/>
    <lineage>
        <taxon>Archaea</taxon>
        <taxon>Methanobacteriati</taxon>
        <taxon>Methanobacteriota</taxon>
        <taxon>Methanonatronarchaeia</taxon>
        <taxon>Methanonatronarchaeales</taxon>
        <taxon>Methanonatronarchaeaceae</taxon>
        <taxon>Methanonatronarchaeum</taxon>
    </lineage>
</organism>
<gene>
    <name evidence="4" type="ORF">AMET1_0126</name>
</gene>
<dbReference type="Gene3D" id="3.40.50.300">
    <property type="entry name" value="P-loop containing nucleotide triphosphate hydrolases"/>
    <property type="match status" value="1"/>
</dbReference>
<dbReference type="PANTHER" id="PTHR30486">
    <property type="entry name" value="TWITCHING MOTILITY PROTEIN PILT"/>
    <property type="match status" value="1"/>
</dbReference>
<dbReference type="SUPFAM" id="SSF52540">
    <property type="entry name" value="P-loop containing nucleoside triphosphate hydrolases"/>
    <property type="match status" value="1"/>
</dbReference>